<gene>
    <name evidence="2" type="ORF">A2989_05120</name>
</gene>
<dbReference type="CDD" id="cd05006">
    <property type="entry name" value="SIS_GmhA"/>
    <property type="match status" value="1"/>
</dbReference>
<dbReference type="Gene3D" id="3.40.50.10490">
    <property type="entry name" value="Glucose-6-phosphate isomerase like protein, domain 1"/>
    <property type="match status" value="1"/>
</dbReference>
<dbReference type="SUPFAM" id="SSF53697">
    <property type="entry name" value="SIS domain"/>
    <property type="match status" value="1"/>
</dbReference>
<organism evidence="2 3">
    <name type="scientific">Candidatus Amesbacteria bacterium RIFCSPLOWO2_01_FULL_48_25</name>
    <dbReference type="NCBI Taxonomy" id="1797259"/>
    <lineage>
        <taxon>Bacteria</taxon>
        <taxon>Candidatus Amesiibacteriota</taxon>
    </lineage>
</organism>
<protein>
    <recommendedName>
        <fullName evidence="1">SIS domain-containing protein</fullName>
    </recommendedName>
</protein>
<name>A0A1F4ZG91_9BACT</name>
<comment type="caution">
    <text evidence="2">The sequence shown here is derived from an EMBL/GenBank/DDBJ whole genome shotgun (WGS) entry which is preliminary data.</text>
</comment>
<sequence length="204" mass="22603">MRAKTLLKNQKLGFSEEYFRELRGVLDKLDYKQMEKMVNVIWKAYKSDKTIFFMGNGGSASTATHLAADIGKNTVIVNSNSKRRFKTVALTDNVAWMTALGNDLSYEDIFVEQLKNFVKKGDVVVGISGSGNSMNVVKAIEYANEVGATTAGLLGFSGGKMLKIVDVPVLVPVDHYGYVEGVHSEIHHYLVEALKILKKNENLH</sequence>
<dbReference type="GO" id="GO:0097367">
    <property type="term" value="F:carbohydrate derivative binding"/>
    <property type="evidence" value="ECO:0007669"/>
    <property type="project" value="InterPro"/>
</dbReference>
<dbReference type="PANTHER" id="PTHR30390">
    <property type="entry name" value="SEDOHEPTULOSE 7-PHOSPHATE ISOMERASE / DNAA INITIATOR-ASSOCIATING FACTOR FOR REPLICATION INITIATION"/>
    <property type="match status" value="1"/>
</dbReference>
<reference evidence="2 3" key="1">
    <citation type="journal article" date="2016" name="Nat. Commun.">
        <title>Thousands of microbial genomes shed light on interconnected biogeochemical processes in an aquifer system.</title>
        <authorList>
            <person name="Anantharaman K."/>
            <person name="Brown C.T."/>
            <person name="Hug L.A."/>
            <person name="Sharon I."/>
            <person name="Castelle C.J."/>
            <person name="Probst A.J."/>
            <person name="Thomas B.C."/>
            <person name="Singh A."/>
            <person name="Wilkins M.J."/>
            <person name="Karaoz U."/>
            <person name="Brodie E.L."/>
            <person name="Williams K.H."/>
            <person name="Hubbard S.S."/>
            <person name="Banfield J.F."/>
        </authorList>
    </citation>
    <scope>NUCLEOTIDE SEQUENCE [LARGE SCALE GENOMIC DNA]</scope>
</reference>
<dbReference type="EMBL" id="MEXN01000001">
    <property type="protein sequence ID" value="OGD04464.1"/>
    <property type="molecule type" value="Genomic_DNA"/>
</dbReference>
<dbReference type="PROSITE" id="PS51464">
    <property type="entry name" value="SIS"/>
    <property type="match status" value="1"/>
</dbReference>
<dbReference type="GO" id="GO:1901135">
    <property type="term" value="P:carbohydrate derivative metabolic process"/>
    <property type="evidence" value="ECO:0007669"/>
    <property type="project" value="InterPro"/>
</dbReference>
<dbReference type="InterPro" id="IPR035461">
    <property type="entry name" value="GmhA/DiaA"/>
</dbReference>
<dbReference type="PANTHER" id="PTHR30390:SF8">
    <property type="entry name" value="SUGAR ISOMERASE (SIS)"/>
    <property type="match status" value="1"/>
</dbReference>
<dbReference type="InterPro" id="IPR046348">
    <property type="entry name" value="SIS_dom_sf"/>
</dbReference>
<proteinExistence type="predicted"/>
<dbReference type="Pfam" id="PF13580">
    <property type="entry name" value="SIS_2"/>
    <property type="match status" value="1"/>
</dbReference>
<dbReference type="InterPro" id="IPR050099">
    <property type="entry name" value="SIS_GmhA/DiaA_subfam"/>
</dbReference>
<evidence type="ECO:0000313" key="2">
    <source>
        <dbReference type="EMBL" id="OGD04464.1"/>
    </source>
</evidence>
<evidence type="ECO:0000313" key="3">
    <source>
        <dbReference type="Proteomes" id="UP000177080"/>
    </source>
</evidence>
<dbReference type="Proteomes" id="UP000177080">
    <property type="component" value="Unassembled WGS sequence"/>
</dbReference>
<dbReference type="AlphaFoldDB" id="A0A1F4ZG91"/>
<feature type="domain" description="SIS" evidence="1">
    <location>
        <begin position="41"/>
        <end position="201"/>
    </location>
</feature>
<accession>A0A1F4ZG91</accession>
<evidence type="ECO:0000259" key="1">
    <source>
        <dbReference type="PROSITE" id="PS51464"/>
    </source>
</evidence>
<dbReference type="STRING" id="1797259.A2989_05120"/>
<dbReference type="InterPro" id="IPR001347">
    <property type="entry name" value="SIS_dom"/>
</dbReference>